<dbReference type="InParanoid" id="A0A165GJ26"/>
<evidence type="ECO:0000313" key="3">
    <source>
        <dbReference type="EMBL" id="KZT58135.1"/>
    </source>
</evidence>
<gene>
    <name evidence="3" type="ORF">CALCODRAFT_261205</name>
</gene>
<protein>
    <recommendedName>
        <fullName evidence="2">BAH domain-containing protein</fullName>
    </recommendedName>
</protein>
<accession>A0A165GJ26</accession>
<dbReference type="GO" id="GO:0003682">
    <property type="term" value="F:chromatin binding"/>
    <property type="evidence" value="ECO:0007669"/>
    <property type="project" value="InterPro"/>
</dbReference>
<dbReference type="EMBL" id="KV423955">
    <property type="protein sequence ID" value="KZT58135.1"/>
    <property type="molecule type" value="Genomic_DNA"/>
</dbReference>
<dbReference type="AlphaFoldDB" id="A0A165GJ26"/>
<feature type="domain" description="BAH" evidence="2">
    <location>
        <begin position="53"/>
        <end position="182"/>
    </location>
</feature>
<feature type="compositionally biased region" description="Basic and acidic residues" evidence="1">
    <location>
        <begin position="357"/>
        <end position="379"/>
    </location>
</feature>
<dbReference type="Gene3D" id="2.30.30.490">
    <property type="match status" value="1"/>
</dbReference>
<sequence length="413" mass="47195">MGGKRRRAREVGDPEAGIRCNLPALDYVPSLKEALGYEEARCLNVRSDGKLIMQLKAGDDILIVPSDPDLPIFIDELLLWKARISRIVKEPGTEQRWLIVQWYYSPADFQKLKAPDSGEKDFGERELIFSTSMDVISWETVEAGASITVFNEEDWDCEDIPENGFYCRGVWDDVKRRWLKKRPAATCVSIAAQPKVSQVLTYRQICRRRYKLHEDGLMYYCARPGCCKWYHDGCLERSKAVESSLMEIELELNWEMSLDLDDKHCDLADSIPHAPLRPRSKGRAPDPYSFIPTELLELARQPIIRGGAYGTTGNAAVLLRARVIVDRVARHGEELLEDWTEHVWQKETPATASLSTADHEANDKSMHVDRGRDEHLIRSTKKIERQPIPEFAHRVNEKGWEIAYKCPGCGKVI</sequence>
<dbReference type="CDD" id="cd04370">
    <property type="entry name" value="BAH"/>
    <property type="match status" value="1"/>
</dbReference>
<organism evidence="3 4">
    <name type="scientific">Calocera cornea HHB12733</name>
    <dbReference type="NCBI Taxonomy" id="1353952"/>
    <lineage>
        <taxon>Eukaryota</taxon>
        <taxon>Fungi</taxon>
        <taxon>Dikarya</taxon>
        <taxon>Basidiomycota</taxon>
        <taxon>Agaricomycotina</taxon>
        <taxon>Dacrymycetes</taxon>
        <taxon>Dacrymycetales</taxon>
        <taxon>Dacrymycetaceae</taxon>
        <taxon>Calocera</taxon>
    </lineage>
</organism>
<evidence type="ECO:0000259" key="2">
    <source>
        <dbReference type="PROSITE" id="PS51038"/>
    </source>
</evidence>
<feature type="region of interest" description="Disordered" evidence="1">
    <location>
        <begin position="350"/>
        <end position="379"/>
    </location>
</feature>
<name>A0A165GJ26_9BASI</name>
<proteinExistence type="predicted"/>
<evidence type="ECO:0000256" key="1">
    <source>
        <dbReference type="SAM" id="MobiDB-lite"/>
    </source>
</evidence>
<reference evidence="3 4" key="1">
    <citation type="journal article" date="2016" name="Mol. Biol. Evol.">
        <title>Comparative Genomics of Early-Diverging Mushroom-Forming Fungi Provides Insights into the Origins of Lignocellulose Decay Capabilities.</title>
        <authorList>
            <person name="Nagy L.G."/>
            <person name="Riley R."/>
            <person name="Tritt A."/>
            <person name="Adam C."/>
            <person name="Daum C."/>
            <person name="Floudas D."/>
            <person name="Sun H."/>
            <person name="Yadav J.S."/>
            <person name="Pangilinan J."/>
            <person name="Larsson K.H."/>
            <person name="Matsuura K."/>
            <person name="Barry K."/>
            <person name="Labutti K."/>
            <person name="Kuo R."/>
            <person name="Ohm R.A."/>
            <person name="Bhattacharya S.S."/>
            <person name="Shirouzu T."/>
            <person name="Yoshinaga Y."/>
            <person name="Martin F.M."/>
            <person name="Grigoriev I.V."/>
            <person name="Hibbett D.S."/>
        </authorList>
    </citation>
    <scope>NUCLEOTIDE SEQUENCE [LARGE SCALE GENOMIC DNA]</scope>
    <source>
        <strain evidence="3 4">HHB12733</strain>
    </source>
</reference>
<dbReference type="InterPro" id="IPR001025">
    <property type="entry name" value="BAH_dom"/>
</dbReference>
<dbReference type="PROSITE" id="PS51038">
    <property type="entry name" value="BAH"/>
    <property type="match status" value="1"/>
</dbReference>
<dbReference type="PANTHER" id="PTHR46364">
    <property type="entry name" value="OS08G0421900 PROTEIN"/>
    <property type="match status" value="1"/>
</dbReference>
<dbReference type="OrthoDB" id="10259622at2759"/>
<dbReference type="InterPro" id="IPR043151">
    <property type="entry name" value="BAH_sf"/>
</dbReference>
<dbReference type="Proteomes" id="UP000076842">
    <property type="component" value="Unassembled WGS sequence"/>
</dbReference>
<keyword evidence="4" id="KW-1185">Reference proteome</keyword>
<evidence type="ECO:0000313" key="4">
    <source>
        <dbReference type="Proteomes" id="UP000076842"/>
    </source>
</evidence>